<dbReference type="SUPFAM" id="SSF53706">
    <property type="entry name" value="Formate dehydrogenase/DMSO reductase, domains 1-3"/>
    <property type="match status" value="1"/>
</dbReference>
<keyword evidence="4" id="KW-0411">Iron-sulfur</keyword>
<dbReference type="InterPro" id="IPR009010">
    <property type="entry name" value="Asp_de-COase-like_dom_sf"/>
</dbReference>
<protein>
    <recommendedName>
        <fullName evidence="5">4Fe-4S Mo/W bis-MGD-type domain-containing protein</fullName>
    </recommendedName>
</protein>
<proteinExistence type="inferred from homology"/>
<evidence type="ECO:0000256" key="3">
    <source>
        <dbReference type="ARBA" id="ARBA00023004"/>
    </source>
</evidence>
<dbReference type="Pfam" id="PF04879">
    <property type="entry name" value="Molybdop_Fe4S4"/>
    <property type="match status" value="1"/>
</dbReference>
<organism evidence="6 7">
    <name type="scientific">Ktedonosporobacter rubrisoli</name>
    <dbReference type="NCBI Taxonomy" id="2509675"/>
    <lineage>
        <taxon>Bacteria</taxon>
        <taxon>Bacillati</taxon>
        <taxon>Chloroflexota</taxon>
        <taxon>Ktedonobacteria</taxon>
        <taxon>Ktedonobacterales</taxon>
        <taxon>Ktedonosporobacteraceae</taxon>
        <taxon>Ktedonosporobacter</taxon>
    </lineage>
</organism>
<comment type="similarity">
    <text evidence="1">Belongs to the prokaryotic molybdopterin-containing oxidoreductase family.</text>
</comment>
<evidence type="ECO:0000256" key="2">
    <source>
        <dbReference type="ARBA" id="ARBA00022723"/>
    </source>
</evidence>
<evidence type="ECO:0000259" key="5">
    <source>
        <dbReference type="PROSITE" id="PS51669"/>
    </source>
</evidence>
<dbReference type="EMBL" id="CP035758">
    <property type="protein sequence ID" value="QBD75448.1"/>
    <property type="molecule type" value="Genomic_DNA"/>
</dbReference>
<evidence type="ECO:0000313" key="7">
    <source>
        <dbReference type="Proteomes" id="UP000290365"/>
    </source>
</evidence>
<dbReference type="Gene3D" id="3.40.228.10">
    <property type="entry name" value="Dimethylsulfoxide Reductase, domain 2"/>
    <property type="match status" value="1"/>
</dbReference>
<dbReference type="GO" id="GO:0016491">
    <property type="term" value="F:oxidoreductase activity"/>
    <property type="evidence" value="ECO:0007669"/>
    <property type="project" value="InterPro"/>
</dbReference>
<dbReference type="Gene3D" id="2.40.40.20">
    <property type="match status" value="1"/>
</dbReference>
<name>A0A4P6JJY6_KTERU</name>
<dbReference type="InterPro" id="IPR050612">
    <property type="entry name" value="Prok_Mopterin_Oxidored"/>
</dbReference>
<dbReference type="Pfam" id="PF00384">
    <property type="entry name" value="Molybdopterin"/>
    <property type="match status" value="1"/>
</dbReference>
<dbReference type="OrthoDB" id="9805142at2"/>
<evidence type="ECO:0000256" key="4">
    <source>
        <dbReference type="ARBA" id="ARBA00023014"/>
    </source>
</evidence>
<keyword evidence="3" id="KW-0408">Iron</keyword>
<dbReference type="InterPro" id="IPR006656">
    <property type="entry name" value="Mopterin_OxRdtase"/>
</dbReference>
<dbReference type="PANTHER" id="PTHR43742">
    <property type="entry name" value="TRIMETHYLAMINE-N-OXIDE REDUCTASE"/>
    <property type="match status" value="1"/>
</dbReference>
<accession>A0A4P6JJY6</accession>
<feature type="domain" description="4Fe-4S Mo/W bis-MGD-type" evidence="5">
    <location>
        <begin position="4"/>
        <end position="62"/>
    </location>
</feature>
<dbReference type="Gene3D" id="2.20.25.90">
    <property type="entry name" value="ADC-like domains"/>
    <property type="match status" value="1"/>
</dbReference>
<dbReference type="Pfam" id="PF01568">
    <property type="entry name" value="Molydop_binding"/>
    <property type="match status" value="1"/>
</dbReference>
<dbReference type="SMART" id="SM00926">
    <property type="entry name" value="Molybdop_Fe4S4"/>
    <property type="match status" value="1"/>
</dbReference>
<reference evidence="6 7" key="1">
    <citation type="submission" date="2019-01" db="EMBL/GenBank/DDBJ databases">
        <title>Ktedonosporobacter rubrisoli SCAWS-G2.</title>
        <authorList>
            <person name="Huang Y."/>
            <person name="Yan B."/>
        </authorList>
    </citation>
    <scope>NUCLEOTIDE SEQUENCE [LARGE SCALE GENOMIC DNA]</scope>
    <source>
        <strain evidence="6 7">SCAWS-G2</strain>
    </source>
</reference>
<dbReference type="Gene3D" id="3.30.2070.10">
    <property type="entry name" value="Formate dehydrogenase/DMSO reductase"/>
    <property type="match status" value="1"/>
</dbReference>
<gene>
    <name evidence="6" type="ORF">EPA93_05290</name>
</gene>
<evidence type="ECO:0000313" key="6">
    <source>
        <dbReference type="EMBL" id="QBD75448.1"/>
    </source>
</evidence>
<dbReference type="PROSITE" id="PS51669">
    <property type="entry name" value="4FE4S_MOW_BIS_MGD"/>
    <property type="match status" value="1"/>
</dbReference>
<dbReference type="PANTHER" id="PTHR43742:SF6">
    <property type="entry name" value="OXIDOREDUCTASE YYAE-RELATED"/>
    <property type="match status" value="1"/>
</dbReference>
<dbReference type="GO" id="GO:0046872">
    <property type="term" value="F:metal ion binding"/>
    <property type="evidence" value="ECO:0007669"/>
    <property type="project" value="UniProtKB-KW"/>
</dbReference>
<keyword evidence="7" id="KW-1185">Reference proteome</keyword>
<dbReference type="Gene3D" id="3.40.50.740">
    <property type="match status" value="1"/>
</dbReference>
<keyword evidence="2" id="KW-0479">Metal-binding</keyword>
<dbReference type="Proteomes" id="UP000290365">
    <property type="component" value="Chromosome"/>
</dbReference>
<dbReference type="InterPro" id="IPR006657">
    <property type="entry name" value="MoPterin_dinucl-bd_dom"/>
</dbReference>
<dbReference type="InterPro" id="IPR006963">
    <property type="entry name" value="Mopterin_OxRdtase_4Fe-4S_dom"/>
</dbReference>
<dbReference type="KEGG" id="kbs:EPA93_05290"/>
<dbReference type="RefSeq" id="WP_129886046.1">
    <property type="nucleotide sequence ID" value="NZ_CP035758.1"/>
</dbReference>
<dbReference type="GO" id="GO:0051536">
    <property type="term" value="F:iron-sulfur cluster binding"/>
    <property type="evidence" value="ECO:0007669"/>
    <property type="project" value="UniProtKB-KW"/>
</dbReference>
<dbReference type="AlphaFoldDB" id="A0A4P6JJY6"/>
<sequence>MAGKRQFTTMCPMNCHPTYCGMTVEVEGDKLLSVKGDPNNPDSHGFLCVRGRATREIFNNSRRLLTPLRRVGPRGSNQWEPCSWEDAYAMLIGAIQETQPERVAFWRGHGSGTTGINNNLILRFARLAGFQAWIPAIICWGLGGYGLALTGIMEANTKEDMGANSRTVIFWGSNIASQPTTAPHLIAARKRGAHIIHIDTRRAEASRHADEVILIRPGTDAALALALAHVIIAEGLVDQRFIAEHTLGYQTFAQHVSQYTPEWAEDITGVEAERVRQLARVYAMQTPAMIVLGGSSMFKHQDGWEASRAISCLPALTGQLGIAGGGLGPRHRAFPHGAKLADILADVERRPGNYVPDHMPSITQAFQEGKIDVLLILGTNMLSSFSDTNSLARGLDTVKLIVGYDVFMNETLRRTADLVLPSTVWLEELGLKDTATHLYLMERVLPAEGQARSIIHLLRELAERLDIANFFPWEDEEAHINALLAPQKMPSGRSLTVADMRELGGYWQRSKLSHISYPDHRFHTPSGKVEFWSERAQSVGLSPLPTYTERKDVQSSPTALRFCQGRTLTAFHAFYDEGQALPALAKVNPEPELWIHPLDAQSRNIAPGSQIVVFNERGKFAARALVTEDMLPGAVWMRDGWAGINQVTSGAPALSTSAIEVTEKTGVHGGQAAYDALVEVQPLARV</sequence>
<dbReference type="GO" id="GO:0043546">
    <property type="term" value="F:molybdopterin cofactor binding"/>
    <property type="evidence" value="ECO:0007669"/>
    <property type="project" value="InterPro"/>
</dbReference>
<evidence type="ECO:0000256" key="1">
    <source>
        <dbReference type="ARBA" id="ARBA00010312"/>
    </source>
</evidence>
<dbReference type="SUPFAM" id="SSF50692">
    <property type="entry name" value="ADC-like"/>
    <property type="match status" value="1"/>
</dbReference>